<accession>A0AAV7HUI3</accession>
<name>A0AAV7HUI3_DENCH</name>
<organism evidence="1 2">
    <name type="scientific">Dendrobium chrysotoxum</name>
    <name type="common">Orchid</name>
    <dbReference type="NCBI Taxonomy" id="161865"/>
    <lineage>
        <taxon>Eukaryota</taxon>
        <taxon>Viridiplantae</taxon>
        <taxon>Streptophyta</taxon>
        <taxon>Embryophyta</taxon>
        <taxon>Tracheophyta</taxon>
        <taxon>Spermatophyta</taxon>
        <taxon>Magnoliopsida</taxon>
        <taxon>Liliopsida</taxon>
        <taxon>Asparagales</taxon>
        <taxon>Orchidaceae</taxon>
        <taxon>Epidendroideae</taxon>
        <taxon>Malaxideae</taxon>
        <taxon>Dendrobiinae</taxon>
        <taxon>Dendrobium</taxon>
    </lineage>
</organism>
<sequence>MVSSSRAIMILGLLSQRRTNASAVPNFNCEVLQDAFIGRFDGATGVGALLSSPPSACHKHLFAKMTDYTSLNDTSIQISFVPQLGPSSGNMSVDLLLTPSCLYPSMVDARDRSRFGEGVYVDDLNPLGLHQVDGKRSSIQSFVHNELIDELWDDFFGPLFYALADLLKKNSFNPCFMLDEFVEGFVGFRLASEGKSESMKVTSKKYAEHESATLVNPLNAPTTAPTPPLASAKSRWFSCFCWCPLCC</sequence>
<evidence type="ECO:0000313" key="1">
    <source>
        <dbReference type="EMBL" id="KAH0471053.1"/>
    </source>
</evidence>
<evidence type="ECO:0000313" key="2">
    <source>
        <dbReference type="Proteomes" id="UP000775213"/>
    </source>
</evidence>
<dbReference type="Proteomes" id="UP000775213">
    <property type="component" value="Unassembled WGS sequence"/>
</dbReference>
<comment type="caution">
    <text evidence="1">The sequence shown here is derived from an EMBL/GenBank/DDBJ whole genome shotgun (WGS) entry which is preliminary data.</text>
</comment>
<protein>
    <submittedName>
        <fullName evidence="1">Uncharacterized protein</fullName>
    </submittedName>
</protein>
<gene>
    <name evidence="1" type="ORF">IEQ34_000776</name>
</gene>
<reference evidence="1 2" key="1">
    <citation type="journal article" date="2021" name="Hortic Res">
        <title>Chromosome-scale assembly of the Dendrobium chrysotoxum genome enhances the understanding of orchid evolution.</title>
        <authorList>
            <person name="Zhang Y."/>
            <person name="Zhang G.Q."/>
            <person name="Zhang D."/>
            <person name="Liu X.D."/>
            <person name="Xu X.Y."/>
            <person name="Sun W.H."/>
            <person name="Yu X."/>
            <person name="Zhu X."/>
            <person name="Wang Z.W."/>
            <person name="Zhao X."/>
            <person name="Zhong W.Y."/>
            <person name="Chen H."/>
            <person name="Yin W.L."/>
            <person name="Huang T."/>
            <person name="Niu S.C."/>
            <person name="Liu Z.J."/>
        </authorList>
    </citation>
    <scope>NUCLEOTIDE SEQUENCE [LARGE SCALE GENOMIC DNA]</scope>
    <source>
        <strain evidence="1">Lindl</strain>
    </source>
</reference>
<keyword evidence="2" id="KW-1185">Reference proteome</keyword>
<dbReference type="EMBL" id="JAGFBR010000001">
    <property type="protein sequence ID" value="KAH0471053.1"/>
    <property type="molecule type" value="Genomic_DNA"/>
</dbReference>
<dbReference type="AlphaFoldDB" id="A0AAV7HUI3"/>
<proteinExistence type="predicted"/>